<dbReference type="GeneID" id="74897030"/>
<evidence type="ECO:0000313" key="3">
    <source>
        <dbReference type="Proteomes" id="UP000000560"/>
    </source>
</evidence>
<reference evidence="3" key="1">
    <citation type="journal article" date="2005" name="Nature">
        <title>Sequencing of Aspergillus nidulans and comparative analysis with A. fumigatus and A. oryzae.</title>
        <authorList>
            <person name="Galagan J.E."/>
            <person name="Calvo S.E."/>
            <person name="Cuomo C."/>
            <person name="Ma L.J."/>
            <person name="Wortman J.R."/>
            <person name="Batzoglou S."/>
            <person name="Lee S.I."/>
            <person name="Basturkmen M."/>
            <person name="Spevak C.C."/>
            <person name="Clutterbuck J."/>
            <person name="Kapitonov V."/>
            <person name="Jurka J."/>
            <person name="Scazzocchio C."/>
            <person name="Farman M."/>
            <person name="Butler J."/>
            <person name="Purcell S."/>
            <person name="Harris S."/>
            <person name="Braus G.H."/>
            <person name="Draht O."/>
            <person name="Busch S."/>
            <person name="D'Enfert C."/>
            <person name="Bouchier C."/>
            <person name="Goldman G.H."/>
            <person name="Bell-Pedersen D."/>
            <person name="Griffiths-Jones S."/>
            <person name="Doonan J.H."/>
            <person name="Yu J."/>
            <person name="Vienken K."/>
            <person name="Pain A."/>
            <person name="Freitag M."/>
            <person name="Selker E.U."/>
            <person name="Archer D.B."/>
            <person name="Penalva M.A."/>
            <person name="Oakley B.R."/>
            <person name="Momany M."/>
            <person name="Tanaka T."/>
            <person name="Kumagai T."/>
            <person name="Asai K."/>
            <person name="Machida M."/>
            <person name="Nierman W.C."/>
            <person name="Denning D.W."/>
            <person name="Caddick M."/>
            <person name="Hynes M."/>
            <person name="Paoletti M."/>
            <person name="Fischer R."/>
            <person name="Miller B."/>
            <person name="Dyer P."/>
            <person name="Sachs M.S."/>
            <person name="Osmani S.A."/>
            <person name="Birren B.W."/>
        </authorList>
    </citation>
    <scope>NUCLEOTIDE SEQUENCE [LARGE SCALE GENOMIC DNA]</scope>
    <source>
        <strain evidence="3">FGSC A4 / ATCC 38163 / CBS 112.46 / NRRL 194 / M139</strain>
    </source>
</reference>
<dbReference type="HOGENOM" id="CLU_2671041_0_0_1"/>
<dbReference type="AlphaFoldDB" id="C8VB03"/>
<evidence type="ECO:0000313" key="2">
    <source>
        <dbReference type="EMBL" id="CBF77022.1"/>
    </source>
</evidence>
<protein>
    <submittedName>
        <fullName evidence="2">Uncharacterized protein</fullName>
    </submittedName>
</protein>
<feature type="compositionally biased region" description="Basic and acidic residues" evidence="1">
    <location>
        <begin position="12"/>
        <end position="21"/>
    </location>
</feature>
<name>C8VB03_EMENI</name>
<dbReference type="RefSeq" id="XP_050467668.1">
    <property type="nucleotide sequence ID" value="XM_050611665.1"/>
</dbReference>
<organism evidence="2 3">
    <name type="scientific">Emericella nidulans (strain FGSC A4 / ATCC 38163 / CBS 112.46 / NRRL 194 / M139)</name>
    <name type="common">Aspergillus nidulans</name>
    <dbReference type="NCBI Taxonomy" id="227321"/>
    <lineage>
        <taxon>Eukaryota</taxon>
        <taxon>Fungi</taxon>
        <taxon>Dikarya</taxon>
        <taxon>Ascomycota</taxon>
        <taxon>Pezizomycotina</taxon>
        <taxon>Eurotiomycetes</taxon>
        <taxon>Eurotiomycetidae</taxon>
        <taxon>Eurotiales</taxon>
        <taxon>Aspergillaceae</taxon>
        <taxon>Aspergillus</taxon>
        <taxon>Aspergillus subgen. Nidulantes</taxon>
    </lineage>
</organism>
<evidence type="ECO:0000256" key="1">
    <source>
        <dbReference type="SAM" id="MobiDB-lite"/>
    </source>
</evidence>
<proteinExistence type="predicted"/>
<sequence length="75" mass="8117">MNLGTGTQELGLDQRERRADSPVHTQTSSGSAEPEGQMRNVPAFANSPSKNFSTQWWTASMGYGFLGIMSPLGIQ</sequence>
<dbReference type="EMBL" id="BN001303">
    <property type="protein sequence ID" value="CBF77022.1"/>
    <property type="molecule type" value="Genomic_DNA"/>
</dbReference>
<dbReference type="InParanoid" id="C8VB03"/>
<feature type="region of interest" description="Disordered" evidence="1">
    <location>
        <begin position="1"/>
        <end position="46"/>
    </location>
</feature>
<keyword evidence="3" id="KW-1185">Reference proteome</keyword>
<gene>
    <name evidence="2" type="ORF">ANIA_11446</name>
</gene>
<accession>C8VB03</accession>
<dbReference type="KEGG" id="ani:ANIA_11446"/>
<dbReference type="Proteomes" id="UP000000560">
    <property type="component" value="Chromosome III"/>
</dbReference>
<reference evidence="3" key="2">
    <citation type="journal article" date="2009" name="Fungal Genet. Biol.">
        <title>The 2008 update of the Aspergillus nidulans genome annotation: a community effort.</title>
        <authorList>
            <person name="Wortman J.R."/>
            <person name="Gilsenan J.M."/>
            <person name="Joardar V."/>
            <person name="Deegan J."/>
            <person name="Clutterbuck J."/>
            <person name="Andersen M.R."/>
            <person name="Archer D."/>
            <person name="Bencina M."/>
            <person name="Braus G."/>
            <person name="Coutinho P."/>
            <person name="von Dohren H."/>
            <person name="Doonan J."/>
            <person name="Driessen A.J."/>
            <person name="Durek P."/>
            <person name="Espeso E."/>
            <person name="Fekete E."/>
            <person name="Flipphi M."/>
            <person name="Estrada C.G."/>
            <person name="Geysens S."/>
            <person name="Goldman G."/>
            <person name="de Groot P.W."/>
            <person name="Hansen K."/>
            <person name="Harris S.D."/>
            <person name="Heinekamp T."/>
            <person name="Helmstaedt K."/>
            <person name="Henrissat B."/>
            <person name="Hofmann G."/>
            <person name="Homan T."/>
            <person name="Horio T."/>
            <person name="Horiuchi H."/>
            <person name="James S."/>
            <person name="Jones M."/>
            <person name="Karaffa L."/>
            <person name="Karanyi Z."/>
            <person name="Kato M."/>
            <person name="Keller N."/>
            <person name="Kelly D.E."/>
            <person name="Kiel J.A."/>
            <person name="Kim J.M."/>
            <person name="van der Klei I.J."/>
            <person name="Klis F.M."/>
            <person name="Kovalchuk A."/>
            <person name="Krasevec N."/>
            <person name="Kubicek C.P."/>
            <person name="Liu B."/>
            <person name="Maccabe A."/>
            <person name="Meyer V."/>
            <person name="Mirabito P."/>
            <person name="Miskei M."/>
            <person name="Mos M."/>
            <person name="Mullins J."/>
            <person name="Nelson D.R."/>
            <person name="Nielsen J."/>
            <person name="Oakley B.R."/>
            <person name="Osmani S.A."/>
            <person name="Pakula T."/>
            <person name="Paszewski A."/>
            <person name="Paulsen I."/>
            <person name="Pilsyk S."/>
            <person name="Pocsi I."/>
            <person name="Punt P.J."/>
            <person name="Ram A.F."/>
            <person name="Ren Q."/>
            <person name="Robellet X."/>
            <person name="Robson G."/>
            <person name="Seiboth B."/>
            <person name="van Solingen P."/>
            <person name="Specht T."/>
            <person name="Sun J."/>
            <person name="Taheri-Talesh N."/>
            <person name="Takeshita N."/>
            <person name="Ussery D."/>
            <person name="vanKuyk P.A."/>
            <person name="Visser H."/>
            <person name="van de Vondervoort P.J."/>
            <person name="de Vries R.P."/>
            <person name="Walton J."/>
            <person name="Xiang X."/>
            <person name="Xiong Y."/>
            <person name="Zeng A.P."/>
            <person name="Brandt B.W."/>
            <person name="Cornell M.J."/>
            <person name="van den Hondel C.A."/>
            <person name="Visser J."/>
            <person name="Oliver S.G."/>
            <person name="Turner G."/>
        </authorList>
    </citation>
    <scope>GENOME REANNOTATION</scope>
    <source>
        <strain evidence="3">FGSC A4 / ATCC 38163 / CBS 112.46 / NRRL 194 / M139</strain>
    </source>
</reference>